<dbReference type="AlphaFoldDB" id="A0A3E3K0L9"/>
<sequence>MKIKKTFRLSEDIVELMDHRDQRKYPSREFYLESAVRKFAENPDDKTDEKLESILSAVHKNEQLGMEILSQLQKGKKTEHVQKINEEFDLDTFDHLL</sequence>
<gene>
    <name evidence="1" type="ORF">DW016_09860</name>
</gene>
<name>A0A3E3K0L9_9FIRM</name>
<protein>
    <submittedName>
        <fullName evidence="1">Uncharacterized protein</fullName>
    </submittedName>
</protein>
<evidence type="ECO:0000313" key="2">
    <source>
        <dbReference type="Proteomes" id="UP000261080"/>
    </source>
</evidence>
<comment type="caution">
    <text evidence="1">The sequence shown here is derived from an EMBL/GenBank/DDBJ whole genome shotgun (WGS) entry which is preliminary data.</text>
</comment>
<evidence type="ECO:0000313" key="1">
    <source>
        <dbReference type="EMBL" id="RGE86368.1"/>
    </source>
</evidence>
<keyword evidence="2" id="KW-1185">Reference proteome</keyword>
<proteinExistence type="predicted"/>
<dbReference type="Proteomes" id="UP000261080">
    <property type="component" value="Unassembled WGS sequence"/>
</dbReference>
<organism evidence="1 2">
    <name type="scientific">Sellimonas intestinalis</name>
    <dbReference type="NCBI Taxonomy" id="1653434"/>
    <lineage>
        <taxon>Bacteria</taxon>
        <taxon>Bacillati</taxon>
        <taxon>Bacillota</taxon>
        <taxon>Clostridia</taxon>
        <taxon>Lachnospirales</taxon>
        <taxon>Lachnospiraceae</taxon>
        <taxon>Sellimonas</taxon>
    </lineage>
</organism>
<reference evidence="1 2" key="1">
    <citation type="submission" date="2018-08" db="EMBL/GenBank/DDBJ databases">
        <title>A genome reference for cultivated species of the human gut microbiota.</title>
        <authorList>
            <person name="Zou Y."/>
            <person name="Xue W."/>
            <person name="Luo G."/>
        </authorList>
    </citation>
    <scope>NUCLEOTIDE SEQUENCE [LARGE SCALE GENOMIC DNA]</scope>
    <source>
        <strain evidence="1 2">AF37-2AT</strain>
    </source>
</reference>
<accession>A0A3E3K0L9</accession>
<dbReference type="RefSeq" id="WP_024733096.1">
    <property type="nucleotide sequence ID" value="NZ_CP094681.1"/>
</dbReference>
<dbReference type="GeneID" id="97193345"/>
<dbReference type="EMBL" id="QVLX01000005">
    <property type="protein sequence ID" value="RGE86368.1"/>
    <property type="molecule type" value="Genomic_DNA"/>
</dbReference>